<dbReference type="EMBL" id="HACA01004658">
    <property type="protein sequence ID" value="CDW22019.1"/>
    <property type="molecule type" value="Transcribed_RNA"/>
</dbReference>
<evidence type="ECO:0000313" key="2">
    <source>
        <dbReference type="EMBL" id="CDW22019.1"/>
    </source>
</evidence>
<keyword evidence="1" id="KW-1133">Transmembrane helix</keyword>
<name>A0A0K2T7F0_LEPSM</name>
<keyword evidence="1" id="KW-0812">Transmembrane</keyword>
<evidence type="ECO:0000256" key="1">
    <source>
        <dbReference type="SAM" id="Phobius"/>
    </source>
</evidence>
<proteinExistence type="predicted"/>
<dbReference type="AlphaFoldDB" id="A0A0K2T7F0"/>
<protein>
    <submittedName>
        <fullName evidence="2">Uncharacterized protein</fullName>
    </submittedName>
</protein>
<feature type="non-terminal residue" evidence="2">
    <location>
        <position position="1"/>
    </location>
</feature>
<accession>A0A0K2T7F0</accession>
<sequence>IKHLDDCIILSYFDIIRSSSTRVKILFSFNSLKRINKCLQCLLSNFFGINQFYIISREKSKFPVWTNALPPSRIYLFNVSNDLIRIKCDFRGISSLVVVQCNSTYAILIFGLLISFFKLGCSVGDIRIRG</sequence>
<organism evidence="2">
    <name type="scientific">Lepeophtheirus salmonis</name>
    <name type="common">Salmon louse</name>
    <name type="synonym">Caligus salmonis</name>
    <dbReference type="NCBI Taxonomy" id="72036"/>
    <lineage>
        <taxon>Eukaryota</taxon>
        <taxon>Metazoa</taxon>
        <taxon>Ecdysozoa</taxon>
        <taxon>Arthropoda</taxon>
        <taxon>Crustacea</taxon>
        <taxon>Multicrustacea</taxon>
        <taxon>Hexanauplia</taxon>
        <taxon>Copepoda</taxon>
        <taxon>Siphonostomatoida</taxon>
        <taxon>Caligidae</taxon>
        <taxon>Lepeophtheirus</taxon>
    </lineage>
</organism>
<feature type="transmembrane region" description="Helical" evidence="1">
    <location>
        <begin position="105"/>
        <end position="126"/>
    </location>
</feature>
<keyword evidence="1" id="KW-0472">Membrane</keyword>
<reference evidence="2" key="1">
    <citation type="submission" date="2014-05" db="EMBL/GenBank/DDBJ databases">
        <authorList>
            <person name="Chronopoulou M."/>
        </authorList>
    </citation>
    <scope>NUCLEOTIDE SEQUENCE</scope>
    <source>
        <tissue evidence="2">Whole organism</tissue>
    </source>
</reference>